<protein>
    <submittedName>
        <fullName evidence="1">Uncharacterized protein</fullName>
    </submittedName>
</protein>
<dbReference type="EMBL" id="QGNW01000723">
    <property type="protein sequence ID" value="RVW64300.1"/>
    <property type="molecule type" value="Genomic_DNA"/>
</dbReference>
<evidence type="ECO:0000313" key="1">
    <source>
        <dbReference type="EMBL" id="RVW64300.1"/>
    </source>
</evidence>
<dbReference type="AlphaFoldDB" id="A0A438FWH1"/>
<accession>A0A438FWH1</accession>
<evidence type="ECO:0000313" key="2">
    <source>
        <dbReference type="Proteomes" id="UP000288805"/>
    </source>
</evidence>
<dbReference type="Proteomes" id="UP000288805">
    <property type="component" value="Unassembled WGS sequence"/>
</dbReference>
<gene>
    <name evidence="1" type="ORF">CK203_052318</name>
</gene>
<proteinExistence type="predicted"/>
<organism evidence="1 2">
    <name type="scientific">Vitis vinifera</name>
    <name type="common">Grape</name>
    <dbReference type="NCBI Taxonomy" id="29760"/>
    <lineage>
        <taxon>Eukaryota</taxon>
        <taxon>Viridiplantae</taxon>
        <taxon>Streptophyta</taxon>
        <taxon>Embryophyta</taxon>
        <taxon>Tracheophyta</taxon>
        <taxon>Spermatophyta</taxon>
        <taxon>Magnoliopsida</taxon>
        <taxon>eudicotyledons</taxon>
        <taxon>Gunneridae</taxon>
        <taxon>Pentapetalae</taxon>
        <taxon>rosids</taxon>
        <taxon>Vitales</taxon>
        <taxon>Vitaceae</taxon>
        <taxon>Viteae</taxon>
        <taxon>Vitis</taxon>
    </lineage>
</organism>
<comment type="caution">
    <text evidence="1">The sequence shown here is derived from an EMBL/GenBank/DDBJ whole genome shotgun (WGS) entry which is preliminary data.</text>
</comment>
<reference evidence="1 2" key="1">
    <citation type="journal article" date="2018" name="PLoS Genet.">
        <title>Population sequencing reveals clonal diversity and ancestral inbreeding in the grapevine cultivar Chardonnay.</title>
        <authorList>
            <person name="Roach M.J."/>
            <person name="Johnson D.L."/>
            <person name="Bohlmann J."/>
            <person name="van Vuuren H.J."/>
            <person name="Jones S.J."/>
            <person name="Pretorius I.S."/>
            <person name="Schmidt S.A."/>
            <person name="Borneman A.R."/>
        </authorList>
    </citation>
    <scope>NUCLEOTIDE SEQUENCE [LARGE SCALE GENOMIC DNA]</scope>
    <source>
        <strain evidence="2">cv. Chardonnay</strain>
        <tissue evidence="1">Leaf</tissue>
    </source>
</reference>
<name>A0A438FWH1_VITVI</name>
<sequence length="73" mass="8510">MCGGDDHLTWKCPLFEGLQRVVYCQRVRVKRRLVRFSERSDMDQQVVIVDQFMTTMASIQEALASLKQEICSQ</sequence>